<evidence type="ECO:0000313" key="2">
    <source>
        <dbReference type="EMBL" id="PGF36180.1"/>
    </source>
</evidence>
<gene>
    <name evidence="2" type="ORF">B1B09_00545</name>
    <name evidence="1" type="ORF">DXN06_04375</name>
</gene>
<organism evidence="2 3">
    <name type="scientific">Cutibacterium acnes</name>
    <name type="common">Propionibacterium acnes</name>
    <dbReference type="NCBI Taxonomy" id="1747"/>
    <lineage>
        <taxon>Bacteria</taxon>
        <taxon>Bacillati</taxon>
        <taxon>Actinomycetota</taxon>
        <taxon>Actinomycetes</taxon>
        <taxon>Propionibacteriales</taxon>
        <taxon>Propionibacteriaceae</taxon>
        <taxon>Cutibacterium</taxon>
    </lineage>
</organism>
<dbReference type="Proteomes" id="UP000256621">
    <property type="component" value="Chromosome"/>
</dbReference>
<reference evidence="2 3" key="1">
    <citation type="submission" date="2017-02" db="EMBL/GenBank/DDBJ databases">
        <title>Prevalence of linear plasmids in Cutibacterium acnes isolates obtained from cancerous prostatic tissue.</title>
        <authorList>
            <person name="Davidsson S."/>
            <person name="Bruggemann H."/>
        </authorList>
    </citation>
    <scope>NUCLEOTIDE SEQUENCE [LARGE SCALE GENOMIC DNA]</scope>
    <source>
        <strain evidence="2 3">11-78</strain>
    </source>
</reference>
<dbReference type="RefSeq" id="WP_002515176.1">
    <property type="nucleotide sequence ID" value="NZ_AP019664.1"/>
</dbReference>
<dbReference type="EMBL" id="CP031442">
    <property type="protein sequence ID" value="AXM06463.1"/>
    <property type="molecule type" value="Genomic_DNA"/>
</dbReference>
<name>A0A2B7IG66_CUTAC</name>
<evidence type="ECO:0000313" key="1">
    <source>
        <dbReference type="EMBL" id="AXM06463.1"/>
    </source>
</evidence>
<dbReference type="AlphaFoldDB" id="A0A2B7IG66"/>
<protein>
    <submittedName>
        <fullName evidence="2">Antitoxin HicB</fullName>
    </submittedName>
</protein>
<evidence type="ECO:0000313" key="3">
    <source>
        <dbReference type="Proteomes" id="UP000226191"/>
    </source>
</evidence>
<reference evidence="1 4" key="2">
    <citation type="submission" date="2018-08" db="EMBL/GenBank/DDBJ databases">
        <title>Genome sequencing of Cutibacterium acnes KCOM 1315.</title>
        <authorList>
            <person name="Kook J.-K."/>
            <person name="Park S.-N."/>
            <person name="Lim Y.K."/>
        </authorList>
    </citation>
    <scope>NUCLEOTIDE SEQUENCE [LARGE SCALE GENOMIC DNA]</scope>
    <source>
        <strain evidence="1 4">KCOM 1315</strain>
    </source>
</reference>
<dbReference type="OrthoDB" id="3731619at2"/>
<dbReference type="EMBL" id="MVCE01000001">
    <property type="protein sequence ID" value="PGF36180.1"/>
    <property type="molecule type" value="Genomic_DNA"/>
</dbReference>
<sequence length="123" mass="13307">MNSLIVTATRWSGGWELEIGEQQHTQVRNLCNARQQVVDYLDTMDESVDHADVDITIIPEIGALADEVAQAREATRAAAEATEMAARQSRAAAQHLRAAGYSVSDSAVIMGVSRGRVSQLVNL</sequence>
<dbReference type="GeneID" id="92856639"/>
<proteinExistence type="predicted"/>
<accession>A0A2B7IG66</accession>
<dbReference type="Proteomes" id="UP000226191">
    <property type="component" value="Unassembled WGS sequence"/>
</dbReference>
<dbReference type="OMA" id="CLAPEIE"/>
<evidence type="ECO:0000313" key="4">
    <source>
        <dbReference type="Proteomes" id="UP000256621"/>
    </source>
</evidence>